<feature type="compositionally biased region" description="Basic residues" evidence="1">
    <location>
        <begin position="13"/>
        <end position="23"/>
    </location>
</feature>
<feature type="region of interest" description="Disordered" evidence="1">
    <location>
        <begin position="1"/>
        <end position="42"/>
    </location>
</feature>
<feature type="compositionally biased region" description="Basic and acidic residues" evidence="1">
    <location>
        <begin position="24"/>
        <end position="42"/>
    </location>
</feature>
<proteinExistence type="predicted"/>
<evidence type="ECO:0000313" key="3">
    <source>
        <dbReference type="Proteomes" id="UP000324222"/>
    </source>
</evidence>
<accession>A0A5B7JNR3</accession>
<keyword evidence="3" id="KW-1185">Reference proteome</keyword>
<organism evidence="2 3">
    <name type="scientific">Portunus trituberculatus</name>
    <name type="common">Swimming crab</name>
    <name type="synonym">Neptunus trituberculatus</name>
    <dbReference type="NCBI Taxonomy" id="210409"/>
    <lineage>
        <taxon>Eukaryota</taxon>
        <taxon>Metazoa</taxon>
        <taxon>Ecdysozoa</taxon>
        <taxon>Arthropoda</taxon>
        <taxon>Crustacea</taxon>
        <taxon>Multicrustacea</taxon>
        <taxon>Malacostraca</taxon>
        <taxon>Eumalacostraca</taxon>
        <taxon>Eucarida</taxon>
        <taxon>Decapoda</taxon>
        <taxon>Pleocyemata</taxon>
        <taxon>Brachyura</taxon>
        <taxon>Eubrachyura</taxon>
        <taxon>Portunoidea</taxon>
        <taxon>Portunidae</taxon>
        <taxon>Portuninae</taxon>
        <taxon>Portunus</taxon>
    </lineage>
</organism>
<feature type="compositionally biased region" description="Basic and acidic residues" evidence="1">
    <location>
        <begin position="1"/>
        <end position="12"/>
    </location>
</feature>
<protein>
    <submittedName>
        <fullName evidence="2">Uncharacterized protein</fullName>
    </submittedName>
</protein>
<name>A0A5B7JNR3_PORTR</name>
<evidence type="ECO:0000313" key="2">
    <source>
        <dbReference type="EMBL" id="MPC93984.1"/>
    </source>
</evidence>
<reference evidence="2 3" key="1">
    <citation type="submission" date="2019-05" db="EMBL/GenBank/DDBJ databases">
        <title>Another draft genome of Portunus trituberculatus and its Hox gene families provides insights of decapod evolution.</title>
        <authorList>
            <person name="Jeong J.-H."/>
            <person name="Song I."/>
            <person name="Kim S."/>
            <person name="Choi T."/>
            <person name="Kim D."/>
            <person name="Ryu S."/>
            <person name="Kim W."/>
        </authorList>
    </citation>
    <scope>NUCLEOTIDE SEQUENCE [LARGE SCALE GENOMIC DNA]</scope>
    <source>
        <tissue evidence="2">Muscle</tissue>
    </source>
</reference>
<dbReference type="Proteomes" id="UP000324222">
    <property type="component" value="Unassembled WGS sequence"/>
</dbReference>
<sequence length="171" mass="19594">MDEKLKSPGEKKRDRKKRKKITKARGERKKERKRQTETDTHTYRQQVTKITYRCVVTITNSGFNHPLRLMTTACVSVSFLRPRRLAGGGGGLRGEEKEEKEEEEEVEEVEVVKYLCVRSLVFCECVRVSVKRACVRSDSSSRRAPVGYRTTPLRAGQLIVYLSVARPPPPL</sequence>
<gene>
    <name evidence="2" type="ORF">E2C01_089134</name>
</gene>
<comment type="caution">
    <text evidence="2">The sequence shown here is derived from an EMBL/GenBank/DDBJ whole genome shotgun (WGS) entry which is preliminary data.</text>
</comment>
<evidence type="ECO:0000256" key="1">
    <source>
        <dbReference type="SAM" id="MobiDB-lite"/>
    </source>
</evidence>
<dbReference type="EMBL" id="VSRR010096857">
    <property type="protein sequence ID" value="MPC93984.1"/>
    <property type="molecule type" value="Genomic_DNA"/>
</dbReference>
<dbReference type="AlphaFoldDB" id="A0A5B7JNR3"/>